<protein>
    <submittedName>
        <fullName evidence="1">Uncharacterized protein</fullName>
    </submittedName>
</protein>
<dbReference type="Pfam" id="PF20137">
    <property type="entry name" value="BubE"/>
    <property type="match status" value="1"/>
</dbReference>
<dbReference type="OrthoDB" id="3788717at2"/>
<evidence type="ECO:0000313" key="1">
    <source>
        <dbReference type="EMBL" id="BAY19864.1"/>
    </source>
</evidence>
<proteinExistence type="predicted"/>
<gene>
    <name evidence="1" type="ORF">NIES21_57340</name>
</gene>
<sequence length="119" mass="13598">MFLRGVVRQLLIWLRFIHQPDLSARIVPTHPAPENIKPGEILVVGDAEYQKWACFRCPGGCGENILLSLNQKRHPCWTIAIDSLGRPTLQPSVRQLNECHCHFWVRQGIVEWCADSGQE</sequence>
<dbReference type="Proteomes" id="UP000218287">
    <property type="component" value="Plasmid Plasmid1 dna"/>
</dbReference>
<dbReference type="InterPro" id="IPR045384">
    <property type="entry name" value="DUF6527"/>
</dbReference>
<dbReference type="EMBL" id="AP018175">
    <property type="protein sequence ID" value="BAY19864.1"/>
    <property type="molecule type" value="Genomic_DNA"/>
</dbReference>
<accession>A0A1Z4GQT9</accession>
<evidence type="ECO:0000313" key="2">
    <source>
        <dbReference type="Proteomes" id="UP000218287"/>
    </source>
</evidence>
<dbReference type="AlphaFoldDB" id="A0A1Z4GQT9"/>
<name>A0A1Z4GQT9_9CYAN</name>
<keyword evidence="1" id="KW-0614">Plasmid</keyword>
<organism evidence="1 2">
    <name type="scientific">Anabaenopsis circularis NIES-21</name>
    <dbReference type="NCBI Taxonomy" id="1085406"/>
    <lineage>
        <taxon>Bacteria</taxon>
        <taxon>Bacillati</taxon>
        <taxon>Cyanobacteriota</taxon>
        <taxon>Cyanophyceae</taxon>
        <taxon>Nostocales</taxon>
        <taxon>Nodulariaceae</taxon>
        <taxon>Anabaenopsis</taxon>
    </lineage>
</organism>
<keyword evidence="2" id="KW-1185">Reference proteome</keyword>
<reference evidence="1 2" key="1">
    <citation type="submission" date="2017-06" db="EMBL/GenBank/DDBJ databases">
        <title>Genome sequencing of cyanobaciteial culture collection at National Institute for Environmental Studies (NIES).</title>
        <authorList>
            <person name="Hirose Y."/>
            <person name="Shimura Y."/>
            <person name="Fujisawa T."/>
            <person name="Nakamura Y."/>
            <person name="Kawachi M."/>
        </authorList>
    </citation>
    <scope>NUCLEOTIDE SEQUENCE [LARGE SCALE GENOMIC DNA]</scope>
    <source>
        <strain evidence="1 2">NIES-21</strain>
        <plasmid evidence="2">Plasmid1 dna</plasmid>
    </source>
</reference>
<geneLocation type="plasmid" evidence="2">
    <name>Plasmid1 dna</name>
</geneLocation>